<name>A0A6N7V1K7_9FIRM</name>
<reference evidence="1 2" key="1">
    <citation type="submission" date="2019-08" db="EMBL/GenBank/DDBJ databases">
        <title>In-depth cultivation of the pig gut microbiome towards novel bacterial diversity and tailored functional studies.</title>
        <authorList>
            <person name="Wylensek D."/>
            <person name="Hitch T.C.A."/>
            <person name="Clavel T."/>
        </authorList>
    </citation>
    <scope>NUCLEOTIDE SEQUENCE [LARGE SCALE GENOMIC DNA]</scope>
    <source>
        <strain evidence="1 2">68-1-5</strain>
    </source>
</reference>
<dbReference type="Proteomes" id="UP000434409">
    <property type="component" value="Unassembled WGS sequence"/>
</dbReference>
<comment type="caution">
    <text evidence="1">The sequence shown here is derived from an EMBL/GenBank/DDBJ whole genome shotgun (WGS) entry which is preliminary data.</text>
</comment>
<keyword evidence="2" id="KW-1185">Reference proteome</keyword>
<gene>
    <name evidence="1" type="ORF">FYJ34_09345</name>
</gene>
<evidence type="ECO:0000313" key="1">
    <source>
        <dbReference type="EMBL" id="MSR94455.1"/>
    </source>
</evidence>
<sequence length="89" mass="10336">MEQLFLQEGFFDEEPHPCRVIFCDREAERIHLISTEAKLPRFSLDAAYLCQIETEEASVFCRGTIVERYENKAGKVVVFAIKNGFYKNV</sequence>
<dbReference type="AlphaFoldDB" id="A0A6N7V1K7"/>
<dbReference type="EMBL" id="VULY01000018">
    <property type="protein sequence ID" value="MSR94455.1"/>
    <property type="molecule type" value="Genomic_DNA"/>
</dbReference>
<protein>
    <submittedName>
        <fullName evidence="1">Uncharacterized protein</fullName>
    </submittedName>
</protein>
<proteinExistence type="predicted"/>
<organism evidence="1 2">
    <name type="scientific">Suipraeoptans intestinalis</name>
    <dbReference type="NCBI Taxonomy" id="2606628"/>
    <lineage>
        <taxon>Bacteria</taxon>
        <taxon>Bacillati</taxon>
        <taxon>Bacillota</taxon>
        <taxon>Clostridia</taxon>
        <taxon>Lachnospirales</taxon>
        <taxon>Lachnospiraceae</taxon>
        <taxon>Suipraeoptans</taxon>
    </lineage>
</organism>
<accession>A0A6N7V1K7</accession>
<evidence type="ECO:0000313" key="2">
    <source>
        <dbReference type="Proteomes" id="UP000434409"/>
    </source>
</evidence>